<gene>
    <name evidence="2" type="ORF">N7456_006133</name>
</gene>
<reference evidence="2" key="2">
    <citation type="journal article" date="2023" name="IMA Fungus">
        <title>Comparative genomic study of the Penicillium genus elucidates a diverse pangenome and 15 lateral gene transfer events.</title>
        <authorList>
            <person name="Petersen C."/>
            <person name="Sorensen T."/>
            <person name="Nielsen M.R."/>
            <person name="Sondergaard T.E."/>
            <person name="Sorensen J.L."/>
            <person name="Fitzpatrick D.A."/>
            <person name="Frisvad J.C."/>
            <person name="Nielsen K.L."/>
        </authorList>
    </citation>
    <scope>NUCLEOTIDE SEQUENCE</scope>
    <source>
        <strain evidence="2">IBT 30069</strain>
    </source>
</reference>
<dbReference type="AlphaFoldDB" id="A0A9W9FZX4"/>
<reference evidence="2" key="1">
    <citation type="submission" date="2022-11" db="EMBL/GenBank/DDBJ databases">
        <authorList>
            <person name="Petersen C."/>
        </authorList>
    </citation>
    <scope>NUCLEOTIDE SEQUENCE</scope>
    <source>
        <strain evidence="2">IBT 30069</strain>
    </source>
</reference>
<dbReference type="Proteomes" id="UP001149165">
    <property type="component" value="Unassembled WGS sequence"/>
</dbReference>
<feature type="compositionally biased region" description="Low complexity" evidence="1">
    <location>
        <begin position="140"/>
        <end position="156"/>
    </location>
</feature>
<comment type="caution">
    <text evidence="2">The sequence shown here is derived from an EMBL/GenBank/DDBJ whole genome shotgun (WGS) entry which is preliminary data.</text>
</comment>
<organism evidence="2 3">
    <name type="scientific">Penicillium angulare</name>
    <dbReference type="NCBI Taxonomy" id="116970"/>
    <lineage>
        <taxon>Eukaryota</taxon>
        <taxon>Fungi</taxon>
        <taxon>Dikarya</taxon>
        <taxon>Ascomycota</taxon>
        <taxon>Pezizomycotina</taxon>
        <taxon>Eurotiomycetes</taxon>
        <taxon>Eurotiomycetidae</taxon>
        <taxon>Eurotiales</taxon>
        <taxon>Aspergillaceae</taxon>
        <taxon>Penicillium</taxon>
    </lineage>
</organism>
<keyword evidence="3" id="KW-1185">Reference proteome</keyword>
<dbReference type="Pfam" id="PF11951">
    <property type="entry name" value="Fungal_trans_2"/>
    <property type="match status" value="1"/>
</dbReference>
<accession>A0A9W9FZX4</accession>
<evidence type="ECO:0000313" key="3">
    <source>
        <dbReference type="Proteomes" id="UP001149165"/>
    </source>
</evidence>
<dbReference type="OrthoDB" id="3469466at2759"/>
<proteinExistence type="predicted"/>
<protein>
    <submittedName>
        <fullName evidence="2">Uncharacterized protein</fullName>
    </submittedName>
</protein>
<evidence type="ECO:0000256" key="1">
    <source>
        <dbReference type="SAM" id="MobiDB-lite"/>
    </source>
</evidence>
<sequence>MACKRNQNPPKEGIHFVNARPTSETERINTQRIVRAHVGRWISDQTRDRAESSNPSRAVVTHPITYPIHNPGLPLIPALPIARPVDSTGAFERSSFPLPSRRSRSPYRGNRPPSPRHDLLYSVPDDPPDSKWRRSPFPPSHNSDSSESSDENSPPSEAWPSMTTFTSVEQQISPFLDPFYTYPSGDLNISPAMVDARQHYCLNVLWPGLVPRSSSKPAPSARLPKPPELWYSLSRSDPALHMAFMYGSLCHQRVLYMNRWGPTVEFGPREDAFLQVCEMESIKHINAAVRDPSRMVSDAVLLSVICMAHHQAPDKMHTQSQSTPFDPPFQWLQWLNVYGCLKPNEIHIQGLVALIKIRGGLRNIKYPGLATTLSFSEIFAAACWCIQPIFEFWPVDESRLGISVQDLLGFGPSDVQYGFGKFQVIGFTPQMAEAFQAAHTYVKVLEGIGSDDPSRTDVNHAFLTDQRNLTEYTLLAVLPASQVLNYFAHSTQSATYEACRLATLIFGVGVIFPIPAQNSPLTRLAQEIHAILLQPTSSVLWSSPSTRVPLLWILTLAGIAASETPYRSFFVSALAGTARRSGLSSWLELRDMLTEMLWHNTAGEAAGMALWAEVETSWQQTKPRT</sequence>
<feature type="compositionally biased region" description="Low complexity" evidence="1">
    <location>
        <begin position="93"/>
        <end position="111"/>
    </location>
</feature>
<feature type="region of interest" description="Disordered" evidence="1">
    <location>
        <begin position="1"/>
        <end position="25"/>
    </location>
</feature>
<feature type="region of interest" description="Disordered" evidence="1">
    <location>
        <begin position="89"/>
        <end position="161"/>
    </location>
</feature>
<dbReference type="PANTHER" id="PTHR37540">
    <property type="entry name" value="TRANSCRIPTION FACTOR (ACR-2), PUTATIVE-RELATED-RELATED"/>
    <property type="match status" value="1"/>
</dbReference>
<evidence type="ECO:0000313" key="2">
    <source>
        <dbReference type="EMBL" id="KAJ5109458.1"/>
    </source>
</evidence>
<dbReference type="InterPro" id="IPR021858">
    <property type="entry name" value="Fun_TF"/>
</dbReference>
<dbReference type="PANTHER" id="PTHR37540:SF5">
    <property type="entry name" value="TRANSCRIPTION FACTOR DOMAIN-CONTAINING PROTEIN"/>
    <property type="match status" value="1"/>
</dbReference>
<dbReference type="EMBL" id="JAPQKH010000003">
    <property type="protein sequence ID" value="KAJ5109458.1"/>
    <property type="molecule type" value="Genomic_DNA"/>
</dbReference>
<name>A0A9W9FZX4_9EURO</name>